<protein>
    <submittedName>
        <fullName evidence="1">Uncharacterized protein</fullName>
    </submittedName>
</protein>
<reference evidence="2" key="1">
    <citation type="journal article" date="2024" name="Proc. Natl. Acad. Sci. U.S.A.">
        <title>Extraordinary preservation of gene collinearity over three hundred million years revealed in homosporous lycophytes.</title>
        <authorList>
            <person name="Li C."/>
            <person name="Wickell D."/>
            <person name="Kuo L.Y."/>
            <person name="Chen X."/>
            <person name="Nie B."/>
            <person name="Liao X."/>
            <person name="Peng D."/>
            <person name="Ji J."/>
            <person name="Jenkins J."/>
            <person name="Williams M."/>
            <person name="Shu S."/>
            <person name="Plott C."/>
            <person name="Barry K."/>
            <person name="Rajasekar S."/>
            <person name="Grimwood J."/>
            <person name="Han X."/>
            <person name="Sun S."/>
            <person name="Hou Z."/>
            <person name="He W."/>
            <person name="Dai G."/>
            <person name="Sun C."/>
            <person name="Schmutz J."/>
            <person name="Leebens-Mack J.H."/>
            <person name="Li F.W."/>
            <person name="Wang L."/>
        </authorList>
    </citation>
    <scope>NUCLEOTIDE SEQUENCE [LARGE SCALE GENOMIC DNA]</scope>
    <source>
        <strain evidence="2">cv. PW_Plant_1</strain>
    </source>
</reference>
<sequence length="1255" mass="138358">MEGEIGPQGAPSETFSQNASYFQHQFFPHSRDHSQGGKQLSPVDSTDGHWAPPNLEKRPRTLEAHGKGGNWDVGAWNWNSMLFLAQPSTQRGLSESLIAAIDDNQMIETDILKLGSRDAMLESGLESHCSREEPRDKFLEKETVFGQERCLPASSEATTHVNVDDESFNDVECLTLKLGGHSYSYSEGAQNSKRWRLSSPGVQHPTCQVDGCRADLSSAKDYHRRHKVCEDHSKAAKASVGRLMQRFCQQCSRFHPLQEFDEGKRSCRRRLAGHNRRRRKTQPDVAAAQTYFLAEEDCASRSTGVLSLLNVLSHLQGNPNERINGPINERDLLVDYIKKAIGTSVMGDSRSRTSGAGLMYNIDALDKVPGTEQRNYPKSGCGAIGDYAPGHAIGNAISSLADPHVLSSSSPVIESLALLLHGYVNGQVPTVSRPVQEALLSHLLHNQLQSQPSVEGSAFEKNSAAMERTLNLPQVGNFPSSSSPHLGRTFESEQLFQTLLESGKAVGACAAHQQLSEKYPQQSVPVLEKTCALCGIPDSVNMEKQRGKENLNVIRSSAASALYSNIGLTRPPSFSLTGAADERITSQYAGCNQPIQTSNAQPKGHNLHAATQIWSSSEHSPANPYADIQDRTGRISFKLFDRSPKDFPQFLRTQILEWLSQVPTEMESYIRPGCVILTIYLSMSVKMWEELCKTLHSSLRRLLSISNSDFWCKGRVLVQVEHQTAYIVDGEVQALGLVRPTTAEILAVRPLAVVAGRPSKLVLRGRNLTAADTRVLCAYQGKYSSQSSDWLKQEEQGQGYDATISKTLNEAGTAYKEMYVSFSGGPCNAIGRCFIEVEDEGVGGGFVSLIVADYEVCNELRTLEDDIESASSRAASMAMENGVSLEEVSKFVAAARSAIETEATHFLHDLGWIFQKTFWTMNESLGEKHVHFQLQAAAMKRLLTYAVEHDWCAIIHRVLDILFSVNVEPPYLTFKDALLIIEEVNLLHIAVRRICRPMVDLLLAYEPHMQPEMPIYCSSLGSSSDGETVLYEQKSRKLVFTADMAGPARLTPLHVAASMKDAESMIDALTSDPFQIGLHAWSYAQDAAGQTPSSCALAHGNFGYIQMVWKKLVQRRIPGQVMVNILSDSMSVMQQENFRRQAESNSRSGDVNQNLPTTEDPRSSYRNIEHTTGALNLEKPHLCTLPLSQKHCTGQAKKYVGSLRGVKGRIFKPFLLSMVAIAAVCVTVCILLKGPPEVGAVLSPFLWGSVRFGPQ</sequence>
<organism evidence="1 2">
    <name type="scientific">Diphasiastrum complanatum</name>
    <name type="common">Issler's clubmoss</name>
    <name type="synonym">Lycopodium complanatum</name>
    <dbReference type="NCBI Taxonomy" id="34168"/>
    <lineage>
        <taxon>Eukaryota</taxon>
        <taxon>Viridiplantae</taxon>
        <taxon>Streptophyta</taxon>
        <taxon>Embryophyta</taxon>
        <taxon>Tracheophyta</taxon>
        <taxon>Lycopodiopsida</taxon>
        <taxon>Lycopodiales</taxon>
        <taxon>Lycopodiaceae</taxon>
        <taxon>Lycopodioideae</taxon>
        <taxon>Diphasiastrum</taxon>
    </lineage>
</organism>
<evidence type="ECO:0000313" key="1">
    <source>
        <dbReference type="EMBL" id="KAJ7566336.1"/>
    </source>
</evidence>
<proteinExistence type="predicted"/>
<keyword evidence="2" id="KW-1185">Reference proteome</keyword>
<gene>
    <name evidence="1" type="ORF">O6H91_02G097700</name>
</gene>
<comment type="caution">
    <text evidence="1">The sequence shown here is derived from an EMBL/GenBank/DDBJ whole genome shotgun (WGS) entry which is preliminary data.</text>
</comment>
<evidence type="ECO:0000313" key="2">
    <source>
        <dbReference type="Proteomes" id="UP001162992"/>
    </source>
</evidence>
<name>A0ACC2EIK0_DIPCM</name>
<dbReference type="EMBL" id="CM055093">
    <property type="protein sequence ID" value="KAJ7566336.1"/>
    <property type="molecule type" value="Genomic_DNA"/>
</dbReference>
<dbReference type="Proteomes" id="UP001162992">
    <property type="component" value="Chromosome 2"/>
</dbReference>
<accession>A0ACC2EIK0</accession>